<dbReference type="SUPFAM" id="SSF58104">
    <property type="entry name" value="Methyl-accepting chemotaxis protein (MCP) signaling domain"/>
    <property type="match status" value="1"/>
</dbReference>
<dbReference type="GO" id="GO:0007165">
    <property type="term" value="P:signal transduction"/>
    <property type="evidence" value="ECO:0007669"/>
    <property type="project" value="UniProtKB-KW"/>
</dbReference>
<reference evidence="7 8" key="1">
    <citation type="submission" date="2019-05" db="EMBL/GenBank/DDBJ databases">
        <title>Arcobacter sp. nov., isolated from sea sediment.</title>
        <authorList>
            <person name="Kim W."/>
        </authorList>
    </citation>
    <scope>NUCLEOTIDE SEQUENCE [LARGE SCALE GENOMIC DNA]</scope>
    <source>
        <strain evidence="7 8">CAU 1517</strain>
    </source>
</reference>
<dbReference type="GO" id="GO:0016020">
    <property type="term" value="C:membrane"/>
    <property type="evidence" value="ECO:0007669"/>
    <property type="project" value="InterPro"/>
</dbReference>
<dbReference type="Gene3D" id="1.10.287.950">
    <property type="entry name" value="Methyl-accepting chemotaxis protein"/>
    <property type="match status" value="1"/>
</dbReference>
<evidence type="ECO:0000256" key="3">
    <source>
        <dbReference type="PROSITE-ProRule" id="PRU00284"/>
    </source>
</evidence>
<organism evidence="7 8">
    <name type="scientific">Arcobacter arenosus</name>
    <dbReference type="NCBI Taxonomy" id="2576037"/>
    <lineage>
        <taxon>Bacteria</taxon>
        <taxon>Pseudomonadati</taxon>
        <taxon>Campylobacterota</taxon>
        <taxon>Epsilonproteobacteria</taxon>
        <taxon>Campylobacterales</taxon>
        <taxon>Arcobacteraceae</taxon>
        <taxon>Arcobacter</taxon>
    </lineage>
</organism>
<feature type="domain" description="PAC" evidence="6">
    <location>
        <begin position="82"/>
        <end position="134"/>
    </location>
</feature>
<comment type="similarity">
    <text evidence="2">Belongs to the methyl-accepting chemotaxis (MCP) protein family.</text>
</comment>
<keyword evidence="8" id="KW-1185">Reference proteome</keyword>
<evidence type="ECO:0000256" key="1">
    <source>
        <dbReference type="ARBA" id="ARBA00022500"/>
    </source>
</evidence>
<name>A0A5R8XXH4_9BACT</name>
<keyword evidence="3" id="KW-0807">Transducer</keyword>
<evidence type="ECO:0000313" key="8">
    <source>
        <dbReference type="Proteomes" id="UP000308901"/>
    </source>
</evidence>
<dbReference type="InterPro" id="IPR013655">
    <property type="entry name" value="PAS_fold_3"/>
</dbReference>
<dbReference type="Pfam" id="PF00015">
    <property type="entry name" value="MCPsignal"/>
    <property type="match status" value="1"/>
</dbReference>
<dbReference type="GO" id="GO:0006935">
    <property type="term" value="P:chemotaxis"/>
    <property type="evidence" value="ECO:0007669"/>
    <property type="project" value="UniProtKB-KW"/>
</dbReference>
<dbReference type="SMART" id="SM00283">
    <property type="entry name" value="MA"/>
    <property type="match status" value="1"/>
</dbReference>
<evidence type="ECO:0000256" key="2">
    <source>
        <dbReference type="ARBA" id="ARBA00029447"/>
    </source>
</evidence>
<dbReference type="OrthoDB" id="9765776at2"/>
<dbReference type="InterPro" id="IPR000014">
    <property type="entry name" value="PAS"/>
</dbReference>
<evidence type="ECO:0000259" key="5">
    <source>
        <dbReference type="PROSITE" id="PS50112"/>
    </source>
</evidence>
<dbReference type="PROSITE" id="PS50111">
    <property type="entry name" value="CHEMOTAXIS_TRANSDUC_2"/>
    <property type="match status" value="1"/>
</dbReference>
<dbReference type="Gene3D" id="3.30.450.20">
    <property type="entry name" value="PAS domain"/>
    <property type="match status" value="1"/>
</dbReference>
<dbReference type="CDD" id="cd00130">
    <property type="entry name" value="PAS"/>
    <property type="match status" value="1"/>
</dbReference>
<dbReference type="AlphaFoldDB" id="A0A5R8XXH4"/>
<evidence type="ECO:0000259" key="6">
    <source>
        <dbReference type="PROSITE" id="PS50113"/>
    </source>
</evidence>
<dbReference type="SUPFAM" id="SSF55785">
    <property type="entry name" value="PYP-like sensor domain (PAS domain)"/>
    <property type="match status" value="1"/>
</dbReference>
<sequence length="478" mass="52414">MFNFGKTQEESGRLLAMEENYAIISFKPDGTIIHANNNFLNALGYTLDEVEGKHHRMFCDKDYVNTSEYSQFWKDLADGKSNINEFERFKKDGSSIWIQASYTPVRDSKGVVIRVVKFAQDITDSKRVITSVKDAIDVAKEGNMNQTIEESTTNTGIEELKNGINELFKIVSSKVNNDLNNITKALISYQNLDFTYKIEDDNNLGETAIGLNNLADVINKMLLDNKKNGLALEKSSNVLLSNVDSLNINSNEAAASLEETAAALEEITSNISANTQNVIKMTEFANQVTISANEGKDLAQQTTTAMNEIDDEVNAINDAITVIDQIAFQTNILSLNAAVEAATAGEAGKGFAVVAQEVRNLASRSAEAAKEIKNLVEKATTKANNGKVISDKMILGYNYLNENINKTIELISNVESASKEQESGIVQINDAINSLDQQTQQNASIANETKVIAQQTDEIAKFIVSEANEKNFIGKDTA</sequence>
<dbReference type="InterPro" id="IPR001610">
    <property type="entry name" value="PAC"/>
</dbReference>
<dbReference type="EMBL" id="VANU01000007">
    <property type="protein sequence ID" value="TLP35785.1"/>
    <property type="molecule type" value="Genomic_DNA"/>
</dbReference>
<dbReference type="PANTHER" id="PTHR43531">
    <property type="entry name" value="PROTEIN ICFG"/>
    <property type="match status" value="1"/>
</dbReference>
<proteinExistence type="inferred from homology"/>
<protein>
    <submittedName>
        <fullName evidence="7">PAS domain S-box protein</fullName>
    </submittedName>
</protein>
<dbReference type="PROSITE" id="PS50112">
    <property type="entry name" value="PAS"/>
    <property type="match status" value="1"/>
</dbReference>
<evidence type="ECO:0000259" key="4">
    <source>
        <dbReference type="PROSITE" id="PS50111"/>
    </source>
</evidence>
<gene>
    <name evidence="7" type="ORF">FDK22_14100</name>
</gene>
<evidence type="ECO:0000313" key="7">
    <source>
        <dbReference type="EMBL" id="TLP35785.1"/>
    </source>
</evidence>
<feature type="domain" description="Methyl-accepting transducer" evidence="4">
    <location>
        <begin position="228"/>
        <end position="457"/>
    </location>
</feature>
<dbReference type="InterPro" id="IPR051310">
    <property type="entry name" value="MCP_chemotaxis"/>
</dbReference>
<dbReference type="GO" id="GO:0004888">
    <property type="term" value="F:transmembrane signaling receptor activity"/>
    <property type="evidence" value="ECO:0007669"/>
    <property type="project" value="InterPro"/>
</dbReference>
<dbReference type="InterPro" id="IPR004089">
    <property type="entry name" value="MCPsignal_dom"/>
</dbReference>
<dbReference type="InterPro" id="IPR000700">
    <property type="entry name" value="PAS-assoc_C"/>
</dbReference>
<dbReference type="SMART" id="SM00086">
    <property type="entry name" value="PAC"/>
    <property type="match status" value="1"/>
</dbReference>
<dbReference type="InterPro" id="IPR004090">
    <property type="entry name" value="Chemotax_Me-accpt_rcpt"/>
</dbReference>
<dbReference type="Proteomes" id="UP000308901">
    <property type="component" value="Unassembled WGS sequence"/>
</dbReference>
<dbReference type="Pfam" id="PF08447">
    <property type="entry name" value="PAS_3"/>
    <property type="match status" value="1"/>
</dbReference>
<comment type="caution">
    <text evidence="7">The sequence shown here is derived from an EMBL/GenBank/DDBJ whole genome shotgun (WGS) entry which is preliminary data.</text>
</comment>
<dbReference type="InterPro" id="IPR035965">
    <property type="entry name" value="PAS-like_dom_sf"/>
</dbReference>
<dbReference type="PRINTS" id="PR00260">
    <property type="entry name" value="CHEMTRNSDUCR"/>
</dbReference>
<feature type="domain" description="PAS" evidence="5">
    <location>
        <begin position="23"/>
        <end position="53"/>
    </location>
</feature>
<dbReference type="NCBIfam" id="TIGR00229">
    <property type="entry name" value="sensory_box"/>
    <property type="match status" value="1"/>
</dbReference>
<dbReference type="PANTHER" id="PTHR43531:SF11">
    <property type="entry name" value="METHYL-ACCEPTING CHEMOTAXIS PROTEIN 3"/>
    <property type="match status" value="1"/>
</dbReference>
<keyword evidence="1" id="KW-0145">Chemotaxis</keyword>
<accession>A0A5R8XXH4</accession>
<dbReference type="PROSITE" id="PS50113">
    <property type="entry name" value="PAC"/>
    <property type="match status" value="1"/>
</dbReference>